<reference evidence="1" key="1">
    <citation type="submission" date="2014-09" db="EMBL/GenBank/DDBJ databases">
        <authorList>
            <person name="Magalhaes I.L.F."/>
            <person name="Oliveira U."/>
            <person name="Santos F.R."/>
            <person name="Vidigal T.H.D.A."/>
            <person name="Brescovit A.D."/>
            <person name="Santos A.J."/>
        </authorList>
    </citation>
    <scope>NUCLEOTIDE SEQUENCE</scope>
    <source>
        <tissue evidence="1">Shoot tissue taken approximately 20 cm above the soil surface</tissue>
    </source>
</reference>
<evidence type="ECO:0000313" key="1">
    <source>
        <dbReference type="EMBL" id="JAD21463.1"/>
    </source>
</evidence>
<protein>
    <submittedName>
        <fullName evidence="1">Uncharacterized protein</fullName>
    </submittedName>
</protein>
<reference evidence="1" key="2">
    <citation type="journal article" date="2015" name="Data Brief">
        <title>Shoot transcriptome of the giant reed, Arundo donax.</title>
        <authorList>
            <person name="Barrero R.A."/>
            <person name="Guerrero F.D."/>
            <person name="Moolhuijzen P."/>
            <person name="Goolsby J.A."/>
            <person name="Tidwell J."/>
            <person name="Bellgard S.E."/>
            <person name="Bellgard M.I."/>
        </authorList>
    </citation>
    <scope>NUCLEOTIDE SEQUENCE</scope>
    <source>
        <tissue evidence="1">Shoot tissue taken approximately 20 cm above the soil surface</tissue>
    </source>
</reference>
<name>A0A0A8Y8B9_ARUDO</name>
<accession>A0A0A8Y8B9</accession>
<dbReference type="EMBL" id="GBRH01276432">
    <property type="protein sequence ID" value="JAD21463.1"/>
    <property type="molecule type" value="Transcribed_RNA"/>
</dbReference>
<organism evidence="1">
    <name type="scientific">Arundo donax</name>
    <name type="common">Giant reed</name>
    <name type="synonym">Donax arundinaceus</name>
    <dbReference type="NCBI Taxonomy" id="35708"/>
    <lineage>
        <taxon>Eukaryota</taxon>
        <taxon>Viridiplantae</taxon>
        <taxon>Streptophyta</taxon>
        <taxon>Embryophyta</taxon>
        <taxon>Tracheophyta</taxon>
        <taxon>Spermatophyta</taxon>
        <taxon>Magnoliopsida</taxon>
        <taxon>Liliopsida</taxon>
        <taxon>Poales</taxon>
        <taxon>Poaceae</taxon>
        <taxon>PACMAD clade</taxon>
        <taxon>Arundinoideae</taxon>
        <taxon>Arundineae</taxon>
        <taxon>Arundo</taxon>
    </lineage>
</organism>
<proteinExistence type="predicted"/>
<dbReference type="AlphaFoldDB" id="A0A0A8Y8B9"/>
<sequence>MLKVQVKLLHDPLNRKVEFLHLYKKEVGMTVEMEV</sequence>